<name>A0A3S0WZ18_9GAMM</name>
<gene>
    <name evidence="2" type="ORF">EKM59_10840</name>
</gene>
<dbReference type="EMBL" id="RZGR01000043">
    <property type="protein sequence ID" value="RUQ81006.1"/>
    <property type="molecule type" value="Genomic_DNA"/>
</dbReference>
<keyword evidence="1" id="KW-0732">Signal</keyword>
<dbReference type="Proteomes" id="UP000288012">
    <property type="component" value="Unassembled WGS sequence"/>
</dbReference>
<evidence type="ECO:0000313" key="2">
    <source>
        <dbReference type="EMBL" id="RUQ81006.1"/>
    </source>
</evidence>
<comment type="caution">
    <text evidence="2">The sequence shown here is derived from an EMBL/GenBank/DDBJ whole genome shotgun (WGS) entry which is preliminary data.</text>
</comment>
<reference evidence="2 3" key="1">
    <citation type="submission" date="2018-12" db="EMBL/GenBank/DDBJ databases">
        <title>Legionella sp,whole genome shotgun sequence.</title>
        <authorList>
            <person name="Wu H."/>
        </authorList>
    </citation>
    <scope>NUCLEOTIDE SEQUENCE [LARGE SCALE GENOMIC DNA]</scope>
    <source>
        <strain evidence="3">km714</strain>
    </source>
</reference>
<accession>A0A3S0WZ18</accession>
<dbReference type="RefSeq" id="WP_126954956.1">
    <property type="nucleotide sequence ID" value="NZ_RZGR01000043.1"/>
</dbReference>
<evidence type="ECO:0000313" key="3">
    <source>
        <dbReference type="Proteomes" id="UP000288012"/>
    </source>
</evidence>
<dbReference type="OrthoDB" id="5652365at2"/>
<organism evidence="2 3">
    <name type="scientific">Legionella septentrionalis</name>
    <dbReference type="NCBI Taxonomy" id="2498109"/>
    <lineage>
        <taxon>Bacteria</taxon>
        <taxon>Pseudomonadati</taxon>
        <taxon>Pseudomonadota</taxon>
        <taxon>Gammaproteobacteria</taxon>
        <taxon>Legionellales</taxon>
        <taxon>Legionellaceae</taxon>
        <taxon>Legionella</taxon>
    </lineage>
</organism>
<feature type="chain" id="PRO_5018678182" evidence="1">
    <location>
        <begin position="20"/>
        <end position="105"/>
    </location>
</feature>
<sequence length="105" mass="11885">MKPVLFFMFMSMCSVSAGATIFIKGLPMALEYRNEVYLLPPAKVISPNTTYLYITMDGVDKICTLNMQTDAVFDQATQVYFLINGARTAWNCHAYQTTVIKVLPW</sequence>
<protein>
    <submittedName>
        <fullName evidence="2">Uncharacterized protein</fullName>
    </submittedName>
</protein>
<proteinExistence type="predicted"/>
<feature type="signal peptide" evidence="1">
    <location>
        <begin position="1"/>
        <end position="19"/>
    </location>
</feature>
<dbReference type="AlphaFoldDB" id="A0A3S0WZ18"/>
<keyword evidence="3" id="KW-1185">Reference proteome</keyword>
<evidence type="ECO:0000256" key="1">
    <source>
        <dbReference type="SAM" id="SignalP"/>
    </source>
</evidence>